<evidence type="ECO:0000259" key="8">
    <source>
        <dbReference type="Pfam" id="PF01385"/>
    </source>
</evidence>
<feature type="domain" description="Cas12f1-like TNB" evidence="9">
    <location>
        <begin position="340"/>
        <end position="406"/>
    </location>
</feature>
<dbReference type="GO" id="GO:0046872">
    <property type="term" value="F:metal ion binding"/>
    <property type="evidence" value="ECO:0007669"/>
    <property type="project" value="UniProtKB-KW"/>
</dbReference>
<dbReference type="InterPro" id="IPR001959">
    <property type="entry name" value="Transposase"/>
</dbReference>
<evidence type="ECO:0000256" key="7">
    <source>
        <dbReference type="ARBA" id="ARBA00023172"/>
    </source>
</evidence>
<keyword evidence="7" id="KW-0233">DNA recombination</keyword>
<proteinExistence type="inferred from homology"/>
<sequence>MGWLAIGEVGGEMTLQGFRLELAPTPEQAGRLSAHEGLHRVVFNHCLARVKAVMDQRAAERSYGIVDADLTPVQSWSGPGLEKYWRETAATYPWFAGERMSSRVPKEACRSLAAALSNWSTSKAGARRGRKVGFPGFRRRKDGGRFRMDSDRIHPTGARAMHIPAVGVVRTREDATWLTGRLAEGRARILGGAASRVAGRWWVSFQVEVDRTDINAHHRAPTDGPVVGIDLGIKTYATIASSDGTVVEVANPRHLARAQRKLARLNKALARTQRGSANRAKAVRKVAQVHLDVAHARADFGHKFTTELARTKSVIVVEDLHVAGMVKNRRLARAISDAGWATVLHQLAYKAAWYGSRLVVADRWFPSSRLCSACGVINTELTLADRVWTCPCGIVHDRDVTAARNLLGLVA</sequence>
<reference evidence="11 12" key="1">
    <citation type="submission" date="2016-09" db="EMBL/GenBank/DDBJ databases">
        <authorList>
            <person name="Capua I."/>
            <person name="De Benedictis P."/>
            <person name="Joannis T."/>
            <person name="Lombin L.H."/>
            <person name="Cattoli G."/>
        </authorList>
    </citation>
    <scope>NUCLEOTIDE SEQUENCE [LARGE SCALE GENOMIC DNA]</scope>
    <source>
        <strain evidence="11 12">ISLP-3</strain>
    </source>
</reference>
<feature type="domain" description="Probable transposase IS891/IS1136/IS1341" evidence="8">
    <location>
        <begin position="205"/>
        <end position="329"/>
    </location>
</feature>
<evidence type="ECO:0000313" key="11">
    <source>
        <dbReference type="EMBL" id="SDB87972.1"/>
    </source>
</evidence>
<dbReference type="Proteomes" id="UP000199039">
    <property type="component" value="Unassembled WGS sequence"/>
</dbReference>
<evidence type="ECO:0000256" key="1">
    <source>
        <dbReference type="ARBA" id="ARBA00008761"/>
    </source>
</evidence>
<comment type="similarity">
    <text evidence="2">In the N-terminal section; belongs to the transposase 2 family.</text>
</comment>
<evidence type="ECO:0000256" key="5">
    <source>
        <dbReference type="ARBA" id="ARBA00022833"/>
    </source>
</evidence>
<evidence type="ECO:0000256" key="3">
    <source>
        <dbReference type="ARBA" id="ARBA00022578"/>
    </source>
</evidence>
<dbReference type="EMBL" id="FMYH01000001">
    <property type="protein sequence ID" value="SDB87972.1"/>
    <property type="molecule type" value="Genomic_DNA"/>
</dbReference>
<name>A0A1G6H127_9MICO</name>
<organism evidence="11 12">
    <name type="scientific">Sanguibacter gelidistatuariae</name>
    <dbReference type="NCBI Taxonomy" id="1814289"/>
    <lineage>
        <taxon>Bacteria</taxon>
        <taxon>Bacillati</taxon>
        <taxon>Actinomycetota</taxon>
        <taxon>Actinomycetes</taxon>
        <taxon>Micrococcales</taxon>
        <taxon>Sanguibacteraceae</taxon>
        <taxon>Sanguibacter</taxon>
    </lineage>
</organism>
<evidence type="ECO:0000313" key="12">
    <source>
        <dbReference type="Proteomes" id="UP000199039"/>
    </source>
</evidence>
<dbReference type="STRING" id="1814289.SAMN05216410_0639"/>
<protein>
    <submittedName>
        <fullName evidence="11">Transposase</fullName>
    </submittedName>
</protein>
<keyword evidence="5" id="KW-0862">Zinc</keyword>
<dbReference type="GO" id="GO:0032196">
    <property type="term" value="P:transposition"/>
    <property type="evidence" value="ECO:0007669"/>
    <property type="project" value="UniProtKB-KW"/>
</dbReference>
<accession>A0A1G6H127</accession>
<dbReference type="NCBIfam" id="NF040570">
    <property type="entry name" value="guided_TnpB"/>
    <property type="match status" value="1"/>
</dbReference>
<dbReference type="InterPro" id="IPR010095">
    <property type="entry name" value="Cas12f1-like_TNB"/>
</dbReference>
<dbReference type="Pfam" id="PF01385">
    <property type="entry name" value="OrfB_IS605"/>
    <property type="match status" value="1"/>
</dbReference>
<feature type="domain" description="Transposase putative helix-turn-helix" evidence="10">
    <location>
        <begin position="13"/>
        <end position="51"/>
    </location>
</feature>
<dbReference type="InterPro" id="IPR051399">
    <property type="entry name" value="RNA-guided_DNA_endo/Transpos"/>
</dbReference>
<dbReference type="GO" id="GO:0003677">
    <property type="term" value="F:DNA binding"/>
    <property type="evidence" value="ECO:0007669"/>
    <property type="project" value="UniProtKB-KW"/>
</dbReference>
<evidence type="ECO:0000259" key="9">
    <source>
        <dbReference type="Pfam" id="PF07282"/>
    </source>
</evidence>
<keyword evidence="3" id="KW-0815">Transposition</keyword>
<dbReference type="Pfam" id="PF12323">
    <property type="entry name" value="HTH_OrfB_IS605"/>
    <property type="match status" value="1"/>
</dbReference>
<dbReference type="AlphaFoldDB" id="A0A1G6H127"/>
<dbReference type="NCBIfam" id="TIGR01766">
    <property type="entry name" value="IS200/IS605 family accessory protein TnpB-like domain"/>
    <property type="match status" value="1"/>
</dbReference>
<dbReference type="PANTHER" id="PTHR30405:SF25">
    <property type="entry name" value="RNA-GUIDED DNA ENDONUCLEASE INSQ-RELATED"/>
    <property type="match status" value="1"/>
</dbReference>
<keyword evidence="4" id="KW-0479">Metal-binding</keyword>
<evidence type="ECO:0000256" key="6">
    <source>
        <dbReference type="ARBA" id="ARBA00023125"/>
    </source>
</evidence>
<comment type="similarity">
    <text evidence="1">In the C-terminal section; belongs to the transposase 35 family.</text>
</comment>
<dbReference type="Pfam" id="PF07282">
    <property type="entry name" value="Cas12f1-like_TNB"/>
    <property type="match status" value="1"/>
</dbReference>
<keyword evidence="6" id="KW-0238">DNA-binding</keyword>
<gene>
    <name evidence="11" type="ORF">SAMN05216410_0639</name>
</gene>
<keyword evidence="12" id="KW-1185">Reference proteome</keyword>
<dbReference type="GO" id="GO:0006310">
    <property type="term" value="P:DNA recombination"/>
    <property type="evidence" value="ECO:0007669"/>
    <property type="project" value="UniProtKB-KW"/>
</dbReference>
<dbReference type="InterPro" id="IPR021027">
    <property type="entry name" value="Transposase_put_HTH"/>
</dbReference>
<evidence type="ECO:0000256" key="2">
    <source>
        <dbReference type="ARBA" id="ARBA00011044"/>
    </source>
</evidence>
<evidence type="ECO:0000256" key="4">
    <source>
        <dbReference type="ARBA" id="ARBA00022723"/>
    </source>
</evidence>
<dbReference type="PANTHER" id="PTHR30405">
    <property type="entry name" value="TRANSPOSASE"/>
    <property type="match status" value="1"/>
</dbReference>
<evidence type="ECO:0000259" key="10">
    <source>
        <dbReference type="Pfam" id="PF12323"/>
    </source>
</evidence>